<accession>M0JR49</accession>
<evidence type="ECO:0000313" key="1">
    <source>
        <dbReference type="EMBL" id="EMA11607.1"/>
    </source>
</evidence>
<protein>
    <submittedName>
        <fullName evidence="1">Uncharacterized protein</fullName>
    </submittedName>
</protein>
<gene>
    <name evidence="1" type="ORF">C435_19297</name>
</gene>
<keyword evidence="2" id="KW-1185">Reference proteome</keyword>
<dbReference type="Proteomes" id="UP000011687">
    <property type="component" value="Unassembled WGS sequence"/>
</dbReference>
<dbReference type="AlphaFoldDB" id="M0JR49"/>
<dbReference type="RefSeq" id="WP_007190431.1">
    <property type="nucleotide sequence ID" value="NZ_AOLS01000103.1"/>
</dbReference>
<organism evidence="1 2">
    <name type="scientific">Haloarcula marismortui ATCC 33799</name>
    <dbReference type="NCBI Taxonomy" id="662475"/>
    <lineage>
        <taxon>Archaea</taxon>
        <taxon>Methanobacteriati</taxon>
        <taxon>Methanobacteriota</taxon>
        <taxon>Stenosarchaea group</taxon>
        <taxon>Halobacteria</taxon>
        <taxon>Halobacteriales</taxon>
        <taxon>Haloarculaceae</taxon>
        <taxon>Haloarcula</taxon>
    </lineage>
</organism>
<dbReference type="PATRIC" id="fig|662475.6.peg.3775"/>
<sequence length="60" mass="6724">MTDHPPVRTHRVLEVPGQLYRDPFVVVREEPPESQTNWEIVAWGQTKVEVLRSAAGGGAE</sequence>
<comment type="caution">
    <text evidence="1">The sequence shown here is derived from an EMBL/GenBank/DDBJ whole genome shotgun (WGS) entry which is preliminary data.</text>
</comment>
<dbReference type="EMBL" id="AOLS01000103">
    <property type="protein sequence ID" value="EMA11607.1"/>
    <property type="molecule type" value="Genomic_DNA"/>
</dbReference>
<name>M0JR49_9EURY</name>
<proteinExistence type="predicted"/>
<reference evidence="1 2" key="1">
    <citation type="journal article" date="2014" name="PLoS Genet.">
        <title>Phylogenetically driven sequencing of extremely halophilic archaea reveals strategies for static and dynamic osmo-response.</title>
        <authorList>
            <person name="Becker E.A."/>
            <person name="Seitzer P.M."/>
            <person name="Tritt A."/>
            <person name="Larsen D."/>
            <person name="Krusor M."/>
            <person name="Yao A.I."/>
            <person name="Wu D."/>
            <person name="Madern D."/>
            <person name="Eisen J.A."/>
            <person name="Darling A.E."/>
            <person name="Facciotti M.T."/>
        </authorList>
    </citation>
    <scope>NUCLEOTIDE SEQUENCE [LARGE SCALE GENOMIC DNA]</scope>
    <source>
        <strain evidence="1 2">ATCC 33799</strain>
    </source>
</reference>
<evidence type="ECO:0000313" key="2">
    <source>
        <dbReference type="Proteomes" id="UP000011687"/>
    </source>
</evidence>